<proteinExistence type="predicted"/>
<reference evidence="1 2" key="1">
    <citation type="submission" date="2018-08" db="EMBL/GenBank/DDBJ databases">
        <title>Genomic investigation of the strawberry pathogen Phytophthora fragariae indicates pathogenicity is determined by transcriptional variation in three key races.</title>
        <authorList>
            <person name="Adams T.M."/>
            <person name="Armitage A.D."/>
            <person name="Sobczyk M.K."/>
            <person name="Bates H.J."/>
            <person name="Dunwell J.M."/>
            <person name="Nellist C.F."/>
            <person name="Harrison R.J."/>
        </authorList>
    </citation>
    <scope>NUCLEOTIDE SEQUENCE [LARGE SCALE GENOMIC DNA]</scope>
    <source>
        <strain evidence="1 2">SCRP333</strain>
    </source>
</reference>
<keyword evidence="2" id="KW-1185">Reference proteome</keyword>
<dbReference type="Proteomes" id="UP000434957">
    <property type="component" value="Unassembled WGS sequence"/>
</dbReference>
<dbReference type="AlphaFoldDB" id="A0A6A4F7V8"/>
<sequence length="43" mass="4862">MAAVMEEPDDKMNADGRMRAIMRFLHFLSTTIDRCKFLVGATA</sequence>
<name>A0A6A4F7V8_9STRA</name>
<gene>
    <name evidence="1" type="ORF">PR003_g9718</name>
</gene>
<protein>
    <submittedName>
        <fullName evidence="1">Uncharacterized protein</fullName>
    </submittedName>
</protein>
<accession>A0A6A4F7V8</accession>
<organism evidence="1 2">
    <name type="scientific">Phytophthora rubi</name>
    <dbReference type="NCBI Taxonomy" id="129364"/>
    <lineage>
        <taxon>Eukaryota</taxon>
        <taxon>Sar</taxon>
        <taxon>Stramenopiles</taxon>
        <taxon>Oomycota</taxon>
        <taxon>Peronosporomycetes</taxon>
        <taxon>Peronosporales</taxon>
        <taxon>Peronosporaceae</taxon>
        <taxon>Phytophthora</taxon>
    </lineage>
</organism>
<evidence type="ECO:0000313" key="1">
    <source>
        <dbReference type="EMBL" id="KAE9341981.1"/>
    </source>
</evidence>
<dbReference type="EMBL" id="QXFT01000510">
    <property type="protein sequence ID" value="KAE9341981.1"/>
    <property type="molecule type" value="Genomic_DNA"/>
</dbReference>
<evidence type="ECO:0000313" key="2">
    <source>
        <dbReference type="Proteomes" id="UP000434957"/>
    </source>
</evidence>
<comment type="caution">
    <text evidence="1">The sequence shown here is derived from an EMBL/GenBank/DDBJ whole genome shotgun (WGS) entry which is preliminary data.</text>
</comment>